<evidence type="ECO:0000256" key="1">
    <source>
        <dbReference type="ARBA" id="ARBA00012729"/>
    </source>
</evidence>
<dbReference type="EMBL" id="JNBS01004319">
    <property type="protein sequence ID" value="OQR83502.1"/>
    <property type="molecule type" value="Genomic_DNA"/>
</dbReference>
<dbReference type="GO" id="GO:0008061">
    <property type="term" value="F:chitin binding"/>
    <property type="evidence" value="ECO:0007669"/>
    <property type="project" value="InterPro"/>
</dbReference>
<evidence type="ECO:0000313" key="8">
    <source>
        <dbReference type="EMBL" id="OQR83502.1"/>
    </source>
</evidence>
<dbReference type="AlphaFoldDB" id="A0A1V9YCS3"/>
<name>A0A1V9YCS3_9STRA</name>
<dbReference type="InterPro" id="IPR001223">
    <property type="entry name" value="Glyco_hydro18_cat"/>
</dbReference>
<dbReference type="InterPro" id="IPR050542">
    <property type="entry name" value="Glycosyl_Hydrlase18_Chitinase"/>
</dbReference>
<keyword evidence="9" id="KW-1185">Reference proteome</keyword>
<accession>A0A1V9YCS3</accession>
<dbReference type="PROSITE" id="PS51910">
    <property type="entry name" value="GH18_2"/>
    <property type="match status" value="1"/>
</dbReference>
<dbReference type="SMART" id="SM00636">
    <property type="entry name" value="Glyco_18"/>
    <property type="match status" value="1"/>
</dbReference>
<evidence type="ECO:0000313" key="9">
    <source>
        <dbReference type="Proteomes" id="UP000243217"/>
    </source>
</evidence>
<dbReference type="InterPro" id="IPR011583">
    <property type="entry name" value="Chitinase_II/V-like_cat"/>
</dbReference>
<dbReference type="Pfam" id="PF00704">
    <property type="entry name" value="Glyco_hydro_18"/>
    <property type="match status" value="1"/>
</dbReference>
<sequence>MKASLCIATLAAMGSIASSRNIRHHAESVMGNPVQRRSESTRLPTHPLTGYWHDFPNPAGDTYPLTQITKDWDVIVVAFANSLGSGKVGFDVDPKAGSETQFIKDISTLKAAGKTIVLSLGGQNGAVTLNDATETANFVSSVYDLIKKFGFDGIDLDLENGISKDLPIINNLITAVKQLKQKVGDSFYLSMAPTYGGIWGAYLPIIDGLRNELTQIHVQYYNNGGFVYTDGRTLNEGTVDCLVGGSVMLIEGFQTNYGNGWKFNGLRPDQVSFGVPSGTSAAGRGFVTPEVVKRALTCLVQGVGCDTVKPPKTYPTYRGAMTWSINWDSHDGYVFSRPARQALDSLGGSPPQPNPTAVNPTDAPNPLTNPPTSRPTNTPTVTPTQSPRPTSQPTSLPTSSPSSVPTINPTPIPTSVAPQPTQAPSSSCGSCTNCYYAPT</sequence>
<dbReference type="InterPro" id="IPR017853">
    <property type="entry name" value="GH"/>
</dbReference>
<feature type="region of interest" description="Disordered" evidence="6">
    <location>
        <begin position="342"/>
        <end position="439"/>
    </location>
</feature>
<dbReference type="PANTHER" id="PTHR45708">
    <property type="entry name" value="ENDOCHITINASE"/>
    <property type="match status" value="1"/>
</dbReference>
<feature type="non-terminal residue" evidence="8">
    <location>
        <position position="439"/>
    </location>
</feature>
<proteinExistence type="inferred from homology"/>
<organism evidence="8 9">
    <name type="scientific">Thraustotheca clavata</name>
    <dbReference type="NCBI Taxonomy" id="74557"/>
    <lineage>
        <taxon>Eukaryota</taxon>
        <taxon>Sar</taxon>
        <taxon>Stramenopiles</taxon>
        <taxon>Oomycota</taxon>
        <taxon>Saprolegniomycetes</taxon>
        <taxon>Saprolegniales</taxon>
        <taxon>Achlyaceae</taxon>
        <taxon>Thraustotheca</taxon>
    </lineage>
</organism>
<dbReference type="STRING" id="74557.A0A1V9YCS3"/>
<evidence type="ECO:0000256" key="4">
    <source>
        <dbReference type="RuleBase" id="RU000489"/>
    </source>
</evidence>
<dbReference type="PANTHER" id="PTHR45708:SF49">
    <property type="entry name" value="ENDOCHITINASE"/>
    <property type="match status" value="1"/>
</dbReference>
<feature type="compositionally biased region" description="Polar residues" evidence="6">
    <location>
        <begin position="416"/>
        <end position="433"/>
    </location>
</feature>
<evidence type="ECO:0000256" key="6">
    <source>
        <dbReference type="SAM" id="MobiDB-lite"/>
    </source>
</evidence>
<dbReference type="SUPFAM" id="SSF51445">
    <property type="entry name" value="(Trans)glycosidases"/>
    <property type="match status" value="1"/>
</dbReference>
<dbReference type="GO" id="GO:0008843">
    <property type="term" value="F:endochitinase activity"/>
    <property type="evidence" value="ECO:0007669"/>
    <property type="project" value="UniProtKB-EC"/>
</dbReference>
<dbReference type="CDD" id="cd02871">
    <property type="entry name" value="GH18_chitinase_D-like"/>
    <property type="match status" value="1"/>
</dbReference>
<feature type="domain" description="GH18" evidence="7">
    <location>
        <begin position="46"/>
        <end position="346"/>
    </location>
</feature>
<dbReference type="GO" id="GO:0005975">
    <property type="term" value="P:carbohydrate metabolic process"/>
    <property type="evidence" value="ECO:0007669"/>
    <property type="project" value="InterPro"/>
</dbReference>
<keyword evidence="2 4" id="KW-0378">Hydrolase</keyword>
<reference evidence="8 9" key="1">
    <citation type="journal article" date="2014" name="Genome Biol. Evol.">
        <title>The secreted proteins of Achlya hypogyna and Thraustotheca clavata identify the ancestral oomycete secretome and reveal gene acquisitions by horizontal gene transfer.</title>
        <authorList>
            <person name="Misner I."/>
            <person name="Blouin N."/>
            <person name="Leonard G."/>
            <person name="Richards T.A."/>
            <person name="Lane C.E."/>
        </authorList>
    </citation>
    <scope>NUCLEOTIDE SEQUENCE [LARGE SCALE GENOMIC DNA]</scope>
    <source>
        <strain evidence="8 9">ATCC 34112</strain>
    </source>
</reference>
<dbReference type="EC" id="3.2.1.14" evidence="1"/>
<protein>
    <recommendedName>
        <fullName evidence="1">chitinase</fullName>
        <ecNumber evidence="1">3.2.1.14</ecNumber>
    </recommendedName>
</protein>
<evidence type="ECO:0000256" key="3">
    <source>
        <dbReference type="ARBA" id="ARBA00023295"/>
    </source>
</evidence>
<evidence type="ECO:0000256" key="2">
    <source>
        <dbReference type="ARBA" id="ARBA00022801"/>
    </source>
</evidence>
<comment type="similarity">
    <text evidence="5">Belongs to the glycosyl hydrolase 18 family.</text>
</comment>
<evidence type="ECO:0000256" key="5">
    <source>
        <dbReference type="RuleBase" id="RU004453"/>
    </source>
</evidence>
<dbReference type="Proteomes" id="UP000243217">
    <property type="component" value="Unassembled WGS sequence"/>
</dbReference>
<feature type="compositionally biased region" description="Low complexity" evidence="6">
    <location>
        <begin position="374"/>
        <end position="415"/>
    </location>
</feature>
<evidence type="ECO:0000259" key="7">
    <source>
        <dbReference type="PROSITE" id="PS51910"/>
    </source>
</evidence>
<keyword evidence="3 4" id="KW-0326">Glycosidase</keyword>
<gene>
    <name evidence="8" type="ORF">THRCLA_10932</name>
</gene>
<dbReference type="PROSITE" id="PS01095">
    <property type="entry name" value="GH18_1"/>
    <property type="match status" value="1"/>
</dbReference>
<comment type="caution">
    <text evidence="8">The sequence shown here is derived from an EMBL/GenBank/DDBJ whole genome shotgun (WGS) entry which is preliminary data.</text>
</comment>
<dbReference type="InterPro" id="IPR001579">
    <property type="entry name" value="Glyco_hydro_18_chit_AS"/>
</dbReference>
<dbReference type="OrthoDB" id="73875at2759"/>
<dbReference type="Gene3D" id="3.20.20.80">
    <property type="entry name" value="Glycosidases"/>
    <property type="match status" value="1"/>
</dbReference>